<dbReference type="RefSeq" id="WP_323278438.1">
    <property type="nucleotide sequence ID" value="NZ_JAYGGQ010000004.1"/>
</dbReference>
<dbReference type="Pfam" id="PF17920">
    <property type="entry name" value="TetR_C_16"/>
    <property type="match status" value="1"/>
</dbReference>
<keyword evidence="1 2" id="KW-0238">DNA-binding</keyword>
<dbReference type="PROSITE" id="PS50977">
    <property type="entry name" value="HTH_TETR_2"/>
    <property type="match status" value="1"/>
</dbReference>
<name>A0ABU5T4S6_9MICC</name>
<reference evidence="5 6" key="1">
    <citation type="submission" date="2023-12" db="EMBL/GenBank/DDBJ databases">
        <title>Sinomonas terricola sp. nov, isolated from litchi orchard soil in Guangdong, PR China.</title>
        <authorList>
            <person name="Jiaxin W."/>
            <person name="Yang Z."/>
            <person name="Honghui Z."/>
        </authorList>
    </citation>
    <scope>NUCLEOTIDE SEQUENCE [LARGE SCALE GENOMIC DNA]</scope>
    <source>
        <strain evidence="5 6">JGH33</strain>
    </source>
</reference>
<feature type="DNA-binding region" description="H-T-H motif" evidence="2">
    <location>
        <begin position="32"/>
        <end position="51"/>
    </location>
</feature>
<evidence type="ECO:0000256" key="2">
    <source>
        <dbReference type="PROSITE-ProRule" id="PRU00335"/>
    </source>
</evidence>
<dbReference type="PANTHER" id="PTHR30055:SF235">
    <property type="entry name" value="TRANSCRIPTIONAL REGULATORY PROTEIN"/>
    <property type="match status" value="1"/>
</dbReference>
<dbReference type="InterPro" id="IPR041678">
    <property type="entry name" value="TetR_C_16"/>
</dbReference>
<accession>A0ABU5T4S6</accession>
<feature type="domain" description="HTH tetR-type" evidence="4">
    <location>
        <begin position="9"/>
        <end position="69"/>
    </location>
</feature>
<dbReference type="Gene3D" id="1.10.357.10">
    <property type="entry name" value="Tetracycline Repressor, domain 2"/>
    <property type="match status" value="1"/>
</dbReference>
<dbReference type="Gene3D" id="1.10.10.60">
    <property type="entry name" value="Homeodomain-like"/>
    <property type="match status" value="1"/>
</dbReference>
<gene>
    <name evidence="5" type="ORF">SPF06_07675</name>
</gene>
<evidence type="ECO:0000313" key="5">
    <source>
        <dbReference type="EMBL" id="MEA5454598.1"/>
    </source>
</evidence>
<evidence type="ECO:0000256" key="3">
    <source>
        <dbReference type="SAM" id="MobiDB-lite"/>
    </source>
</evidence>
<dbReference type="Pfam" id="PF00440">
    <property type="entry name" value="TetR_N"/>
    <property type="match status" value="1"/>
</dbReference>
<dbReference type="SUPFAM" id="SSF48498">
    <property type="entry name" value="Tetracyclin repressor-like, C-terminal domain"/>
    <property type="match status" value="1"/>
</dbReference>
<dbReference type="PANTHER" id="PTHR30055">
    <property type="entry name" value="HTH-TYPE TRANSCRIPTIONAL REGULATOR RUTR"/>
    <property type="match status" value="1"/>
</dbReference>
<keyword evidence="6" id="KW-1185">Reference proteome</keyword>
<dbReference type="SUPFAM" id="SSF46689">
    <property type="entry name" value="Homeodomain-like"/>
    <property type="match status" value="1"/>
</dbReference>
<protein>
    <submittedName>
        <fullName evidence="5">TetR family transcriptional regulator</fullName>
    </submittedName>
</protein>
<proteinExistence type="predicted"/>
<comment type="caution">
    <text evidence="5">The sequence shown here is derived from an EMBL/GenBank/DDBJ whole genome shotgun (WGS) entry which is preliminary data.</text>
</comment>
<sequence>MMARPRGTSDRRSAIVASATRLFARDGYDGVSLRQIAREAGVDAALVHHYFTGKEELFAASVELPIDPETILSGLYDFAPGDRGRFVAHAIVRLWEGPQQHALAAFFRSTISSTARSRLLADLVRRRILARIVEGIPGDDAERELRASLAATQVVGFMIARYIVRLEPLASLPADEAEAFLAPAIQRHLTEPLPIIRSQTGSAQKSTVAKVPTRSNPTRS</sequence>
<evidence type="ECO:0000313" key="6">
    <source>
        <dbReference type="Proteomes" id="UP001304769"/>
    </source>
</evidence>
<dbReference type="EMBL" id="JAYGGQ010000004">
    <property type="protein sequence ID" value="MEA5454598.1"/>
    <property type="molecule type" value="Genomic_DNA"/>
</dbReference>
<evidence type="ECO:0000259" key="4">
    <source>
        <dbReference type="PROSITE" id="PS50977"/>
    </source>
</evidence>
<organism evidence="5 6">
    <name type="scientific">Sinomonas terricola</name>
    <dbReference type="NCBI Taxonomy" id="3110330"/>
    <lineage>
        <taxon>Bacteria</taxon>
        <taxon>Bacillati</taxon>
        <taxon>Actinomycetota</taxon>
        <taxon>Actinomycetes</taxon>
        <taxon>Micrococcales</taxon>
        <taxon>Micrococcaceae</taxon>
        <taxon>Sinomonas</taxon>
    </lineage>
</organism>
<dbReference type="InterPro" id="IPR001647">
    <property type="entry name" value="HTH_TetR"/>
</dbReference>
<feature type="region of interest" description="Disordered" evidence="3">
    <location>
        <begin position="200"/>
        <end position="220"/>
    </location>
</feature>
<dbReference type="Proteomes" id="UP001304769">
    <property type="component" value="Unassembled WGS sequence"/>
</dbReference>
<dbReference type="PRINTS" id="PR00455">
    <property type="entry name" value="HTHTETR"/>
</dbReference>
<dbReference type="InterPro" id="IPR036271">
    <property type="entry name" value="Tet_transcr_reg_TetR-rel_C_sf"/>
</dbReference>
<evidence type="ECO:0000256" key="1">
    <source>
        <dbReference type="ARBA" id="ARBA00023125"/>
    </source>
</evidence>
<dbReference type="InterPro" id="IPR050109">
    <property type="entry name" value="HTH-type_TetR-like_transc_reg"/>
</dbReference>
<dbReference type="InterPro" id="IPR009057">
    <property type="entry name" value="Homeodomain-like_sf"/>
</dbReference>